<evidence type="ECO:0000313" key="2">
    <source>
        <dbReference type="Proteomes" id="UP000219452"/>
    </source>
</evidence>
<protein>
    <recommendedName>
        <fullName evidence="3">CehA/McbA family metallohydrolase</fullName>
    </recommendedName>
</protein>
<organism evidence="1 2">
    <name type="scientific">Spirosoma fluviale</name>
    <dbReference type="NCBI Taxonomy" id="1597977"/>
    <lineage>
        <taxon>Bacteria</taxon>
        <taxon>Pseudomonadati</taxon>
        <taxon>Bacteroidota</taxon>
        <taxon>Cytophagia</taxon>
        <taxon>Cytophagales</taxon>
        <taxon>Cytophagaceae</taxon>
        <taxon>Spirosoma</taxon>
    </lineage>
</organism>
<dbReference type="NCBIfam" id="NF038032">
    <property type="entry name" value="CehA_McbA_metalo"/>
    <property type="match status" value="1"/>
</dbReference>
<gene>
    <name evidence="1" type="ORF">SAMN06269250_0006</name>
</gene>
<proteinExistence type="predicted"/>
<dbReference type="EMBL" id="OCNH01000010">
    <property type="protein sequence ID" value="SOD99463.1"/>
    <property type="molecule type" value="Genomic_DNA"/>
</dbReference>
<accession>A0A286GV83</accession>
<dbReference type="SUPFAM" id="SSF89550">
    <property type="entry name" value="PHP domain-like"/>
    <property type="match status" value="1"/>
</dbReference>
<keyword evidence="2" id="KW-1185">Reference proteome</keyword>
<evidence type="ECO:0000313" key="1">
    <source>
        <dbReference type="EMBL" id="SOD99463.1"/>
    </source>
</evidence>
<evidence type="ECO:0008006" key="3">
    <source>
        <dbReference type="Google" id="ProtNLM"/>
    </source>
</evidence>
<dbReference type="InterPro" id="IPR016195">
    <property type="entry name" value="Pol/histidinol_Pase-like"/>
</dbReference>
<dbReference type="Gene3D" id="3.20.20.140">
    <property type="entry name" value="Metal-dependent hydrolases"/>
    <property type="match status" value="1"/>
</dbReference>
<sequence>MLFIWLAYLWRLWRPCPVYRNRNTSRHLRLTVRIYCFLIGVICLFPLNDTYAQKQPSTSLHIEVLDGKTGKPTPVRVRLTQSGKVVKVLPNEAVAVSYGLWDHADGYAYQPDSSFYVAGQFSFQLPPGTYQLSLMKGNEYIDQQHILVIKSGGPVRKTYTLTRWINMAARGWYSADDHIHIRRSPGENQSLMHWIQAEDVNVGVFLKMGDFWETYYPQYAFGSTGNYQQGNYLLTPGQEDPRTPELGHALGFGATGSVRYKQEYYYYDKVFDELHKRGGLTGYAHQAESFHGYRGLTLDGLRGKVDMLELLQYCVSDQPLHTENYYRMLDLGFPLTATAGSDFPWCGHDHDHGPPEQSARIGNARFYTYLNKPFSYSAWKAAVAAGRTFVTSGPILDLKVNKAIPGDKLALAKGEKLVIKAEAFGHPGQTPLDILELVIHGKVVGRVTKQEAGQSADHLTISLELPPLAHGLWVAARCYGENRQAAHTSPVYISVDGGGFHNPETIGSYLTQSEKYLLELEQELDTHSDNPEFRAWFYKKGLKIRIDETREVIRVLRGK</sequence>
<dbReference type="Proteomes" id="UP000219452">
    <property type="component" value="Unassembled WGS sequence"/>
</dbReference>
<dbReference type="AlphaFoldDB" id="A0A286GV83"/>
<name>A0A286GV83_9BACT</name>
<reference evidence="2" key="1">
    <citation type="submission" date="2017-09" db="EMBL/GenBank/DDBJ databases">
        <authorList>
            <person name="Varghese N."/>
            <person name="Submissions S."/>
        </authorList>
    </citation>
    <scope>NUCLEOTIDE SEQUENCE [LARGE SCALE GENOMIC DNA]</scope>
    <source>
        <strain evidence="2">DSM 29961</strain>
    </source>
</reference>